<keyword evidence="1" id="KW-0443">Lipid metabolism</keyword>
<dbReference type="InterPro" id="IPR016035">
    <property type="entry name" value="Acyl_Trfase/lysoPLipase"/>
</dbReference>
<dbReference type="Gene3D" id="3.40.1090.10">
    <property type="entry name" value="Cytosolic phospholipase A2 catalytic domain"/>
    <property type="match status" value="2"/>
</dbReference>
<dbReference type="OrthoDB" id="371677at2157"/>
<evidence type="ECO:0000313" key="4">
    <source>
        <dbReference type="EMBL" id="TYL36295.1"/>
    </source>
</evidence>
<protein>
    <submittedName>
        <fullName evidence="4">Patatin</fullName>
    </submittedName>
</protein>
<dbReference type="SUPFAM" id="SSF52151">
    <property type="entry name" value="FabD/lysophospholipase-like"/>
    <property type="match status" value="1"/>
</dbReference>
<dbReference type="RefSeq" id="WP_148860294.1">
    <property type="nucleotide sequence ID" value="NZ_PHNJ01000019.1"/>
</dbReference>
<dbReference type="PROSITE" id="PS51635">
    <property type="entry name" value="PNPLA"/>
    <property type="match status" value="1"/>
</dbReference>
<dbReference type="AlphaFoldDB" id="A0A8J8TPX1"/>
<dbReference type="Pfam" id="PF01734">
    <property type="entry name" value="Patatin"/>
    <property type="match status" value="1"/>
</dbReference>
<feature type="region of interest" description="Disordered" evidence="2">
    <location>
        <begin position="324"/>
        <end position="345"/>
    </location>
</feature>
<name>A0A8J8TPX1_9EURY</name>
<dbReference type="InterPro" id="IPR002641">
    <property type="entry name" value="PNPLA_dom"/>
</dbReference>
<organism evidence="4 5">
    <name type="scientific">Natronococcus pandeyae</name>
    <dbReference type="NCBI Taxonomy" id="2055836"/>
    <lineage>
        <taxon>Archaea</taxon>
        <taxon>Methanobacteriati</taxon>
        <taxon>Methanobacteriota</taxon>
        <taxon>Stenosarchaea group</taxon>
        <taxon>Halobacteria</taxon>
        <taxon>Halobacteriales</taxon>
        <taxon>Natrialbaceae</taxon>
        <taxon>Natronococcus</taxon>
    </lineage>
</organism>
<evidence type="ECO:0000259" key="3">
    <source>
        <dbReference type="PROSITE" id="PS51635"/>
    </source>
</evidence>
<comment type="caution">
    <text evidence="4">The sequence shown here is derived from an EMBL/GenBank/DDBJ whole genome shotgun (WGS) entry which is preliminary data.</text>
</comment>
<dbReference type="GO" id="GO:0006629">
    <property type="term" value="P:lipid metabolic process"/>
    <property type="evidence" value="ECO:0007669"/>
    <property type="project" value="UniProtKB-KW"/>
</dbReference>
<dbReference type="Proteomes" id="UP000766904">
    <property type="component" value="Unassembled WGS sequence"/>
</dbReference>
<evidence type="ECO:0000256" key="2">
    <source>
        <dbReference type="SAM" id="MobiDB-lite"/>
    </source>
</evidence>
<dbReference type="EMBL" id="PHNJ01000019">
    <property type="protein sequence ID" value="TYL36295.1"/>
    <property type="molecule type" value="Genomic_DNA"/>
</dbReference>
<proteinExistence type="predicted"/>
<accession>A0A8J8TPX1</accession>
<keyword evidence="5" id="KW-1185">Reference proteome</keyword>
<feature type="domain" description="PNPLA" evidence="3">
    <location>
        <begin position="16"/>
        <end position="213"/>
    </location>
</feature>
<evidence type="ECO:0000313" key="5">
    <source>
        <dbReference type="Proteomes" id="UP000766904"/>
    </source>
</evidence>
<gene>
    <name evidence="4" type="ORF">CV102_22810</name>
</gene>
<sequence>MSEPDRNSDARTNVAIACQGGGSHTAFTGGVLKRLLREWPDEYELVGISGTSGGAFNALTAWYGLVTADEARAIELLDTLWQDLSATDVADRFVNDWITGLSRLESSGLPIPRVSPYQAPGSDLGKDRIRDALEQHIEFEEIPDLCTRDAPKLVVGTVDVNAGVFETFVDEAVTPKAVLASAAVPTLFEAVEIDGHLHWDGLFSQNPPIDDLMSIDADRKPDELWVIQINPQETEGEPTSLEEIADRRNELAGNISLNQELNVIKRVNEWIDAGHLPESDFAKTAVRRITMDETYHCSTKVDRSPSFIRELMSLGETRAASFLEAGPPDETEYTAPEPHHTPPTG</sequence>
<evidence type="ECO:0000256" key="1">
    <source>
        <dbReference type="ARBA" id="ARBA00023098"/>
    </source>
</evidence>
<reference evidence="4" key="1">
    <citation type="submission" date="2017-11" db="EMBL/GenBank/DDBJ databases">
        <authorList>
            <person name="Kajale S.C."/>
            <person name="Sharma A."/>
        </authorList>
    </citation>
    <scope>NUCLEOTIDE SEQUENCE</scope>
    <source>
        <strain evidence="4">LS1_42</strain>
    </source>
</reference>